<keyword evidence="1" id="KW-0503">Monooxygenase</keyword>
<dbReference type="GO" id="GO:0004497">
    <property type="term" value="F:monooxygenase activity"/>
    <property type="evidence" value="ECO:0007669"/>
    <property type="project" value="UniProtKB-KW"/>
</dbReference>
<evidence type="ECO:0008006" key="4">
    <source>
        <dbReference type="Google" id="ProtNLM"/>
    </source>
</evidence>
<evidence type="ECO:0000313" key="2">
    <source>
        <dbReference type="EMBL" id="KAL3499493.1"/>
    </source>
</evidence>
<reference evidence="2 3" key="1">
    <citation type="submission" date="2024-11" db="EMBL/GenBank/DDBJ databases">
        <title>A near-complete genome assembly of Cinchona calisaya.</title>
        <authorList>
            <person name="Lian D.C."/>
            <person name="Zhao X.W."/>
            <person name="Wei L."/>
        </authorList>
    </citation>
    <scope>NUCLEOTIDE SEQUENCE [LARGE SCALE GENOMIC DNA]</scope>
    <source>
        <tissue evidence="2">Nenye</tissue>
    </source>
</reference>
<dbReference type="GO" id="GO:0046872">
    <property type="term" value="F:metal ion binding"/>
    <property type="evidence" value="ECO:0007669"/>
    <property type="project" value="UniProtKB-KW"/>
</dbReference>
<proteinExistence type="inferred from homology"/>
<dbReference type="InterPro" id="IPR001128">
    <property type="entry name" value="Cyt_P450"/>
</dbReference>
<dbReference type="Proteomes" id="UP001630127">
    <property type="component" value="Unassembled WGS sequence"/>
</dbReference>
<keyword evidence="1" id="KW-0349">Heme</keyword>
<keyword evidence="1" id="KW-0408">Iron</keyword>
<dbReference type="EMBL" id="JBJUIK010000016">
    <property type="protein sequence ID" value="KAL3499493.1"/>
    <property type="molecule type" value="Genomic_DNA"/>
</dbReference>
<organism evidence="2 3">
    <name type="scientific">Cinchona calisaya</name>
    <dbReference type="NCBI Taxonomy" id="153742"/>
    <lineage>
        <taxon>Eukaryota</taxon>
        <taxon>Viridiplantae</taxon>
        <taxon>Streptophyta</taxon>
        <taxon>Embryophyta</taxon>
        <taxon>Tracheophyta</taxon>
        <taxon>Spermatophyta</taxon>
        <taxon>Magnoliopsida</taxon>
        <taxon>eudicotyledons</taxon>
        <taxon>Gunneridae</taxon>
        <taxon>Pentapetalae</taxon>
        <taxon>asterids</taxon>
        <taxon>lamiids</taxon>
        <taxon>Gentianales</taxon>
        <taxon>Rubiaceae</taxon>
        <taxon>Cinchonoideae</taxon>
        <taxon>Cinchoneae</taxon>
        <taxon>Cinchona</taxon>
    </lineage>
</organism>
<keyword evidence="3" id="KW-1185">Reference proteome</keyword>
<evidence type="ECO:0000313" key="3">
    <source>
        <dbReference type="Proteomes" id="UP001630127"/>
    </source>
</evidence>
<dbReference type="InterPro" id="IPR036396">
    <property type="entry name" value="Cyt_P450_sf"/>
</dbReference>
<dbReference type="PANTHER" id="PTHR47951">
    <property type="entry name" value="OS08G0547900 PROTEIN"/>
    <property type="match status" value="1"/>
</dbReference>
<dbReference type="InterPro" id="IPR017972">
    <property type="entry name" value="Cyt_P450_CS"/>
</dbReference>
<comment type="caution">
    <text evidence="2">The sequence shown here is derived from an EMBL/GenBank/DDBJ whole genome shotgun (WGS) entry which is preliminary data.</text>
</comment>
<dbReference type="PROSITE" id="PS00086">
    <property type="entry name" value="CYTOCHROME_P450"/>
    <property type="match status" value="1"/>
</dbReference>
<dbReference type="Pfam" id="PF00067">
    <property type="entry name" value="p450"/>
    <property type="match status" value="2"/>
</dbReference>
<dbReference type="PANTHER" id="PTHR47951:SF7">
    <property type="entry name" value="FLAVONOID 3',5'-HYDROXYLASE-LIKE ISOFORM X1"/>
    <property type="match status" value="1"/>
</dbReference>
<dbReference type="AlphaFoldDB" id="A0ABD2XX23"/>
<sequence>MRKVFVREMLSGRNLDACYDLRRDEVKKAIEYINRLVGTAIDIGELTFLTEMNVIMSMLWGGTLEADQQNKVGAEFRKVFAKMLGLLSKPNISDIPILARFNIQGIEKQGKAPLQIVEEIFDAVINERVKIVEDEIKNAGKKKDSIHILLELEKQEVDGVKINMRQLKAIMMYIPFGSGRRVCAGIPLAERMVMYILASLLHSFDWKPTKAKDEDLSEKFGIVMRKATPFVAVPTKRLHD</sequence>
<gene>
    <name evidence="2" type="ORF">ACH5RR_038586</name>
</gene>
<dbReference type="SUPFAM" id="SSF48264">
    <property type="entry name" value="Cytochrome P450"/>
    <property type="match status" value="1"/>
</dbReference>
<dbReference type="Gene3D" id="1.10.630.10">
    <property type="entry name" value="Cytochrome P450"/>
    <property type="match status" value="2"/>
</dbReference>
<comment type="similarity">
    <text evidence="1">Belongs to the cytochrome P450 family.</text>
</comment>
<accession>A0ABD2XX23</accession>
<keyword evidence="1" id="KW-0479">Metal-binding</keyword>
<evidence type="ECO:0000256" key="1">
    <source>
        <dbReference type="RuleBase" id="RU000461"/>
    </source>
</evidence>
<name>A0ABD2XX23_9GENT</name>
<protein>
    <recommendedName>
        <fullName evidence="4">Cytochrome P450</fullName>
    </recommendedName>
</protein>
<keyword evidence="1" id="KW-0560">Oxidoreductase</keyword>